<feature type="compositionally biased region" description="Low complexity" evidence="1">
    <location>
        <begin position="68"/>
        <end position="87"/>
    </location>
</feature>
<gene>
    <name evidence="2" type="ORF">DB88DRAFT_482942</name>
</gene>
<proteinExistence type="predicted"/>
<dbReference type="PANTHER" id="PTHR40462">
    <property type="entry name" value="CHROMOSOME 1, WHOLE GENOME SHOTGUN SEQUENCE"/>
    <property type="match status" value="1"/>
</dbReference>
<evidence type="ECO:0000256" key="1">
    <source>
        <dbReference type="SAM" id="MobiDB-lite"/>
    </source>
</evidence>
<evidence type="ECO:0000313" key="3">
    <source>
        <dbReference type="Proteomes" id="UP001182556"/>
    </source>
</evidence>
<evidence type="ECO:0000313" key="2">
    <source>
        <dbReference type="EMBL" id="KAK1926768.1"/>
    </source>
</evidence>
<organism evidence="2 3">
    <name type="scientific">Papiliotrema laurentii</name>
    <name type="common">Cryptococcus laurentii</name>
    <dbReference type="NCBI Taxonomy" id="5418"/>
    <lineage>
        <taxon>Eukaryota</taxon>
        <taxon>Fungi</taxon>
        <taxon>Dikarya</taxon>
        <taxon>Basidiomycota</taxon>
        <taxon>Agaricomycotina</taxon>
        <taxon>Tremellomycetes</taxon>
        <taxon>Tremellales</taxon>
        <taxon>Rhynchogastremaceae</taxon>
        <taxon>Papiliotrema</taxon>
    </lineage>
</organism>
<protein>
    <submittedName>
        <fullName evidence="2">Uncharacterized protein</fullName>
    </submittedName>
</protein>
<dbReference type="PANTHER" id="PTHR40462:SF1">
    <property type="entry name" value="EXPRESSED PROTEIN"/>
    <property type="match status" value="1"/>
</dbReference>
<dbReference type="EMBL" id="JAODAN010000002">
    <property type="protein sequence ID" value="KAK1926768.1"/>
    <property type="molecule type" value="Genomic_DNA"/>
</dbReference>
<feature type="region of interest" description="Disordered" evidence="1">
    <location>
        <begin position="68"/>
        <end position="88"/>
    </location>
</feature>
<keyword evidence="3" id="KW-1185">Reference proteome</keyword>
<accession>A0AAD9L8A8</accession>
<dbReference type="Proteomes" id="UP001182556">
    <property type="component" value="Unassembled WGS sequence"/>
</dbReference>
<dbReference type="AlphaFoldDB" id="A0AAD9L8A8"/>
<comment type="caution">
    <text evidence="2">The sequence shown here is derived from an EMBL/GenBank/DDBJ whole genome shotgun (WGS) entry which is preliminary data.</text>
</comment>
<reference evidence="2" key="1">
    <citation type="submission" date="2023-02" db="EMBL/GenBank/DDBJ databases">
        <title>Identification and recombinant expression of a fungal hydrolase from Papiliotrema laurentii that hydrolyzes apple cutin and clears colloidal polyester polyurethane.</title>
        <authorList>
            <consortium name="DOE Joint Genome Institute"/>
            <person name="Roman V.A."/>
            <person name="Bojanowski C."/>
            <person name="Crable B.R."/>
            <person name="Wagner D.N."/>
            <person name="Hung C.S."/>
            <person name="Nadeau L.J."/>
            <person name="Schratz L."/>
            <person name="Haridas S."/>
            <person name="Pangilinan J."/>
            <person name="Lipzen A."/>
            <person name="Na H."/>
            <person name="Yan M."/>
            <person name="Ng V."/>
            <person name="Grigoriev I.V."/>
            <person name="Spatafora J.W."/>
            <person name="Barlow D."/>
            <person name="Biffinger J."/>
            <person name="Kelley-Loughnane N."/>
            <person name="Varaljay V.A."/>
            <person name="Crookes-Goodson W.J."/>
        </authorList>
    </citation>
    <scope>NUCLEOTIDE SEQUENCE</scope>
    <source>
        <strain evidence="2">5307AH</strain>
    </source>
</reference>
<name>A0AAD9L8A8_PAPLA</name>
<sequence length="135" mass="14123">MEGMTTLLYQNDGIALLPSPSPTRTYISLLTLRHAISPLQLLISLSRHLSTPSPTQKPIHLIMSAPGEATAQGATGAAAPGQATGQQDALDKGVDTILGRAGHKQSAGTTEKISDGVRSLFKKATGKDVPIQDKQ</sequence>